<dbReference type="Gene3D" id="1.20.120.350">
    <property type="entry name" value="Voltage-gated potassium channels. Chain C"/>
    <property type="match status" value="1"/>
</dbReference>
<sequence length="229" mass="26616">MKKQINKFLNNKFCEIFLVLIIITNIVCLGFETDKTIYLQYKTLFNQIELVSVIIFTIEYILRLISLERLKDALKPLMIIDLLAILPFYLPLKGLDLRILRTFRLLRILRMFKLARYFEALQTIGKVISKKKYELISIFGVLLLLMFISSFLMFYAEADAQPNVFHNILDTFWWALVTFTTVGYGDVYPITPLGKVLSAIIVLIGIMLFALPTSILTAEFMNEYSNKDK</sequence>
<keyword evidence="9" id="KW-0406">Ion transport</keyword>
<keyword evidence="2" id="KW-0813">Transport</keyword>
<comment type="subcellular location">
    <subcellularLocation>
        <location evidence="1">Membrane</location>
        <topology evidence="1">Multi-pass membrane protein</topology>
    </subcellularLocation>
</comment>
<dbReference type="SUPFAM" id="SSF81324">
    <property type="entry name" value="Voltage-gated potassium channels"/>
    <property type="match status" value="1"/>
</dbReference>
<reference evidence="14" key="1">
    <citation type="journal article" date="2021" name="Proc. Natl. Acad. Sci. U.S.A.">
        <title>A Catalog of Tens of Thousands of Viruses from Human Metagenomes Reveals Hidden Associations with Chronic Diseases.</title>
        <authorList>
            <person name="Tisza M.J."/>
            <person name="Buck C.B."/>
        </authorList>
    </citation>
    <scope>NUCLEOTIDE SEQUENCE</scope>
    <source>
        <strain evidence="14">CtCsv15</strain>
    </source>
</reference>
<feature type="transmembrane region" description="Helical" evidence="12">
    <location>
        <begin position="168"/>
        <end position="185"/>
    </location>
</feature>
<feature type="transmembrane region" description="Helical" evidence="12">
    <location>
        <begin position="12"/>
        <end position="32"/>
    </location>
</feature>
<keyword evidence="6" id="KW-0851">Voltage-gated channel</keyword>
<keyword evidence="4 12" id="KW-0812">Transmembrane</keyword>
<dbReference type="Pfam" id="PF00520">
    <property type="entry name" value="Ion_trans"/>
    <property type="match status" value="1"/>
</dbReference>
<feature type="domain" description="Ion transport" evidence="13">
    <location>
        <begin position="12"/>
        <end position="227"/>
    </location>
</feature>
<dbReference type="PANTHER" id="PTHR11537">
    <property type="entry name" value="VOLTAGE-GATED POTASSIUM CHANNEL"/>
    <property type="match status" value="1"/>
</dbReference>
<dbReference type="InterPro" id="IPR027359">
    <property type="entry name" value="Volt_channel_dom_sf"/>
</dbReference>
<evidence type="ECO:0000259" key="13">
    <source>
        <dbReference type="Pfam" id="PF00520"/>
    </source>
</evidence>
<keyword evidence="10 12" id="KW-0472">Membrane</keyword>
<feature type="transmembrane region" description="Helical" evidence="12">
    <location>
        <begin position="197"/>
        <end position="221"/>
    </location>
</feature>
<dbReference type="PANTHER" id="PTHR11537:SF254">
    <property type="entry name" value="POTASSIUM VOLTAGE-GATED CHANNEL PROTEIN SHAB"/>
    <property type="match status" value="1"/>
</dbReference>
<evidence type="ECO:0000256" key="6">
    <source>
        <dbReference type="ARBA" id="ARBA00022882"/>
    </source>
</evidence>
<evidence type="ECO:0000256" key="9">
    <source>
        <dbReference type="ARBA" id="ARBA00023065"/>
    </source>
</evidence>
<dbReference type="InterPro" id="IPR028325">
    <property type="entry name" value="VG_K_chnl"/>
</dbReference>
<keyword evidence="7" id="KW-0630">Potassium</keyword>
<keyword evidence="5" id="KW-0631">Potassium channel</keyword>
<keyword evidence="11" id="KW-0407">Ion channel</keyword>
<evidence type="ECO:0000256" key="8">
    <source>
        <dbReference type="ARBA" id="ARBA00022989"/>
    </source>
</evidence>
<feature type="transmembrane region" description="Helical" evidence="12">
    <location>
        <begin position="135"/>
        <end position="156"/>
    </location>
</feature>
<evidence type="ECO:0000256" key="1">
    <source>
        <dbReference type="ARBA" id="ARBA00004141"/>
    </source>
</evidence>
<protein>
    <submittedName>
        <fullName evidence="14">Ion transport protein</fullName>
    </submittedName>
</protein>
<evidence type="ECO:0000256" key="3">
    <source>
        <dbReference type="ARBA" id="ARBA00022538"/>
    </source>
</evidence>
<proteinExistence type="predicted"/>
<evidence type="ECO:0000313" key="14">
    <source>
        <dbReference type="EMBL" id="DAD75204.1"/>
    </source>
</evidence>
<evidence type="ECO:0000256" key="2">
    <source>
        <dbReference type="ARBA" id="ARBA00022448"/>
    </source>
</evidence>
<evidence type="ECO:0000256" key="4">
    <source>
        <dbReference type="ARBA" id="ARBA00022692"/>
    </source>
</evidence>
<dbReference type="EMBL" id="BK014777">
    <property type="protein sequence ID" value="DAD75204.1"/>
    <property type="molecule type" value="Genomic_DNA"/>
</dbReference>
<dbReference type="GO" id="GO:0008076">
    <property type="term" value="C:voltage-gated potassium channel complex"/>
    <property type="evidence" value="ECO:0007669"/>
    <property type="project" value="InterPro"/>
</dbReference>
<dbReference type="InterPro" id="IPR005821">
    <property type="entry name" value="Ion_trans_dom"/>
</dbReference>
<name>A0A8S5LYZ7_9CAUD</name>
<dbReference type="GO" id="GO:0005249">
    <property type="term" value="F:voltage-gated potassium channel activity"/>
    <property type="evidence" value="ECO:0007669"/>
    <property type="project" value="InterPro"/>
</dbReference>
<keyword evidence="8 12" id="KW-1133">Transmembrane helix</keyword>
<feature type="transmembrane region" description="Helical" evidence="12">
    <location>
        <begin position="44"/>
        <end position="62"/>
    </location>
</feature>
<evidence type="ECO:0000256" key="10">
    <source>
        <dbReference type="ARBA" id="ARBA00023136"/>
    </source>
</evidence>
<dbReference type="PRINTS" id="PR00169">
    <property type="entry name" value="KCHANNEL"/>
</dbReference>
<evidence type="ECO:0000256" key="12">
    <source>
        <dbReference type="SAM" id="Phobius"/>
    </source>
</evidence>
<evidence type="ECO:0000256" key="7">
    <source>
        <dbReference type="ARBA" id="ARBA00022958"/>
    </source>
</evidence>
<dbReference type="Gene3D" id="1.10.287.70">
    <property type="match status" value="1"/>
</dbReference>
<keyword evidence="3" id="KW-0633">Potassium transport</keyword>
<evidence type="ECO:0000256" key="5">
    <source>
        <dbReference type="ARBA" id="ARBA00022826"/>
    </source>
</evidence>
<evidence type="ECO:0000256" key="11">
    <source>
        <dbReference type="ARBA" id="ARBA00023303"/>
    </source>
</evidence>
<accession>A0A8S5LYZ7</accession>
<organism evidence="14">
    <name type="scientific">Siphoviridae sp. ctCsv15</name>
    <dbReference type="NCBI Taxonomy" id="2826195"/>
    <lineage>
        <taxon>Viruses</taxon>
        <taxon>Duplodnaviria</taxon>
        <taxon>Heunggongvirae</taxon>
        <taxon>Uroviricota</taxon>
        <taxon>Caudoviricetes</taxon>
    </lineage>
</organism>
<dbReference type="GO" id="GO:0001508">
    <property type="term" value="P:action potential"/>
    <property type="evidence" value="ECO:0007669"/>
    <property type="project" value="TreeGrafter"/>
</dbReference>